<evidence type="ECO:0000313" key="1">
    <source>
        <dbReference type="EMBL" id="ABC34348.1"/>
    </source>
</evidence>
<name>Q2T3M7_BURTA</name>
<sequence length="181" mass="20638">MRHNIFSCPARAALQKESAALNFEHLIQINAVDNPALPMLTRAQLWEGLVLRAEQPQLFVIGLDSCIVHERTETTLERELHYGNATVRDRVTFIPNDQVRYDIHAADGEIGGSLTMTIEEHDGQQLFLRFEYRTTLPVGNDSADARQTQEIVKEAYRTSDIDTVRLIREYAQGRKDPDPLH</sequence>
<evidence type="ECO:0008006" key="3">
    <source>
        <dbReference type="Google" id="ProtNLM"/>
    </source>
</evidence>
<accession>Q2T3M7</accession>
<evidence type="ECO:0000313" key="2">
    <source>
        <dbReference type="Proteomes" id="UP000001930"/>
    </source>
</evidence>
<organism evidence="1 2">
    <name type="scientific">Burkholderia thailandensis (strain ATCC 700388 / DSM 13276 / CCUG 48851 / CIP 106301 / E264)</name>
    <dbReference type="NCBI Taxonomy" id="271848"/>
    <lineage>
        <taxon>Bacteria</taxon>
        <taxon>Pseudomonadati</taxon>
        <taxon>Pseudomonadota</taxon>
        <taxon>Betaproteobacteria</taxon>
        <taxon>Burkholderiales</taxon>
        <taxon>Burkholderiaceae</taxon>
        <taxon>Burkholderia</taxon>
        <taxon>pseudomallei group</taxon>
    </lineage>
</organism>
<dbReference type="CDD" id="cd08863">
    <property type="entry name" value="SRPBCC_DUF1857"/>
    <property type="match status" value="1"/>
</dbReference>
<dbReference type="InterPro" id="IPR015075">
    <property type="entry name" value="AtaL"/>
</dbReference>
<keyword evidence="2" id="KW-1185">Reference proteome</keyword>
<dbReference type="EMBL" id="CP000085">
    <property type="protein sequence ID" value="ABC34348.1"/>
    <property type="molecule type" value="Genomic_DNA"/>
</dbReference>
<dbReference type="Pfam" id="PF08982">
    <property type="entry name" value="AtaL"/>
    <property type="match status" value="1"/>
</dbReference>
<dbReference type="SUPFAM" id="SSF55961">
    <property type="entry name" value="Bet v1-like"/>
    <property type="match status" value="1"/>
</dbReference>
<dbReference type="AlphaFoldDB" id="Q2T3M7"/>
<dbReference type="KEGG" id="bte:BTH_II2029"/>
<dbReference type="HOGENOM" id="CLU_1675509_0_0_4"/>
<proteinExistence type="predicted"/>
<dbReference type="Gene3D" id="3.30.530.20">
    <property type="match status" value="1"/>
</dbReference>
<protein>
    <recommendedName>
        <fullName evidence="3">DUF1857 domain-containing protein</fullName>
    </recommendedName>
</protein>
<dbReference type="InterPro" id="IPR023393">
    <property type="entry name" value="START-like_dom_sf"/>
</dbReference>
<gene>
    <name evidence="1" type="ordered locus">BTH_II2029</name>
</gene>
<reference evidence="1 2" key="1">
    <citation type="journal article" date="2005" name="BMC Genomics">
        <title>Bacterial genome adaptation to niches: divergence of the potential virulence genes in three Burkholderia species of different survival strategies.</title>
        <authorList>
            <person name="Kim H.S."/>
            <person name="Schell M.A."/>
            <person name="Yu Y."/>
            <person name="Ulrich R.L."/>
            <person name="Sarria S.H."/>
            <person name="Nierman W.C."/>
            <person name="DeShazer D."/>
        </authorList>
    </citation>
    <scope>NUCLEOTIDE SEQUENCE [LARGE SCALE GENOMIC DNA]</scope>
    <source>
        <strain evidence="2">ATCC 700388 / DSM 13276 / CCUG 48851 / CIP 106301 / E264</strain>
    </source>
</reference>
<dbReference type="Proteomes" id="UP000001930">
    <property type="component" value="Chromosome II"/>
</dbReference>